<dbReference type="OrthoDB" id="10529526at2759"/>
<dbReference type="EMBL" id="CAJVPQ010000474">
    <property type="protein sequence ID" value="CAG8484631.1"/>
    <property type="molecule type" value="Genomic_DNA"/>
</dbReference>
<dbReference type="AlphaFoldDB" id="A0A9N8ZEV6"/>
<reference evidence="1" key="1">
    <citation type="submission" date="2021-06" db="EMBL/GenBank/DDBJ databases">
        <authorList>
            <person name="Kallberg Y."/>
            <person name="Tangrot J."/>
            <person name="Rosling A."/>
        </authorList>
    </citation>
    <scope>NUCLEOTIDE SEQUENCE</scope>
    <source>
        <strain evidence="1">UK204</strain>
    </source>
</reference>
<comment type="caution">
    <text evidence="1">The sequence shown here is derived from an EMBL/GenBank/DDBJ whole genome shotgun (WGS) entry which is preliminary data.</text>
</comment>
<evidence type="ECO:0000313" key="2">
    <source>
        <dbReference type="Proteomes" id="UP000789570"/>
    </source>
</evidence>
<name>A0A9N8ZEV6_9GLOM</name>
<accession>A0A9N8ZEV6</accession>
<sequence length="47" mass="5429">MRMQLELSKTKFIVRIINTEDSIKLGYICESDVAVKVYFSASEVPEF</sequence>
<dbReference type="Proteomes" id="UP000789570">
    <property type="component" value="Unassembled WGS sequence"/>
</dbReference>
<evidence type="ECO:0000313" key="1">
    <source>
        <dbReference type="EMBL" id="CAG8484631.1"/>
    </source>
</evidence>
<gene>
    <name evidence="1" type="ORF">FCALED_LOCUS2890</name>
</gene>
<protein>
    <submittedName>
        <fullName evidence="1">14484_t:CDS:1</fullName>
    </submittedName>
</protein>
<organism evidence="1 2">
    <name type="scientific">Funneliformis caledonium</name>
    <dbReference type="NCBI Taxonomy" id="1117310"/>
    <lineage>
        <taxon>Eukaryota</taxon>
        <taxon>Fungi</taxon>
        <taxon>Fungi incertae sedis</taxon>
        <taxon>Mucoromycota</taxon>
        <taxon>Glomeromycotina</taxon>
        <taxon>Glomeromycetes</taxon>
        <taxon>Glomerales</taxon>
        <taxon>Glomeraceae</taxon>
        <taxon>Funneliformis</taxon>
    </lineage>
</organism>
<keyword evidence="2" id="KW-1185">Reference proteome</keyword>
<proteinExistence type="predicted"/>